<name>A0A839AS34_9FLAO</name>
<comment type="caution">
    <text evidence="2">The sequence shown here is derived from an EMBL/GenBank/DDBJ whole genome shotgun (WGS) entry which is preliminary data.</text>
</comment>
<dbReference type="Gene3D" id="1.25.40.390">
    <property type="match status" value="1"/>
</dbReference>
<keyword evidence="1" id="KW-0732">Signal</keyword>
<dbReference type="Pfam" id="PF12771">
    <property type="entry name" value="SusD-like_2"/>
    <property type="match status" value="1"/>
</dbReference>
<organism evidence="2 3">
    <name type="scientific">Tenacibaculum pelagium</name>
    <dbReference type="NCBI Taxonomy" id="2759527"/>
    <lineage>
        <taxon>Bacteria</taxon>
        <taxon>Pseudomonadati</taxon>
        <taxon>Bacteroidota</taxon>
        <taxon>Flavobacteriia</taxon>
        <taxon>Flavobacteriales</taxon>
        <taxon>Flavobacteriaceae</taxon>
        <taxon>Tenacibaculum</taxon>
    </lineage>
</organism>
<evidence type="ECO:0000313" key="2">
    <source>
        <dbReference type="EMBL" id="MBA6157160.1"/>
    </source>
</evidence>
<evidence type="ECO:0000256" key="1">
    <source>
        <dbReference type="SAM" id="SignalP"/>
    </source>
</evidence>
<keyword evidence="2" id="KW-0449">Lipoprotein</keyword>
<keyword evidence="3" id="KW-1185">Reference proteome</keyword>
<protein>
    <submittedName>
        <fullName evidence="2">SusD/RagB family nutrient-binding outer membrane lipoprotein</fullName>
    </submittedName>
</protein>
<dbReference type="AlphaFoldDB" id="A0A839AS34"/>
<gene>
    <name evidence="2" type="ORF">H3Z83_11610</name>
</gene>
<dbReference type="PROSITE" id="PS51257">
    <property type="entry name" value="PROKAR_LIPOPROTEIN"/>
    <property type="match status" value="1"/>
</dbReference>
<dbReference type="RefSeq" id="WP_182125660.1">
    <property type="nucleotide sequence ID" value="NZ_JACGLS010000006.1"/>
</dbReference>
<dbReference type="InterPro" id="IPR011990">
    <property type="entry name" value="TPR-like_helical_dom_sf"/>
</dbReference>
<evidence type="ECO:0000313" key="3">
    <source>
        <dbReference type="Proteomes" id="UP000563906"/>
    </source>
</evidence>
<proteinExistence type="predicted"/>
<accession>A0A839AS34</accession>
<sequence length="489" mass="54066">MKKILKITSLLLLLISIVSCDDYLDVNDSVDDPILENVDPNRLFVGAQTLTAENYADELNRVGNWMGVAWSGNYNAFNDAYGDESRYLLSSTFYDEVWDNMYRFASNFAAIERYNDGKNWNNQKAAAKISRAFYMQYIVDLYGNVPFTEAFKGGENLFNKYDDAEAIYKDLISLTDEAIQLIDNGANSEDFGNFDIVFGGDMPRWKQFAQTLKLRLLTRLVLKAENDGGDLLTYVNTKFAELSSAQFISQDVSVNPGYANADDIQNPFWERYGFNVAGVPTGQGRQTGPSQFAFDLLTNSNDNRLNRLWRPNIISGHFTATQQNGTGNAASIGVGVLKGADARLPIMLAAESYFLQAEAIERGYLTGNAKALFDQGVNASFNTLGASDAATYISNNDSNIDLGYNGGDALRAIITQKWIALTSISGAELWIEYNRTGFPANLPLPSGSTDSNIPVRLLYPASEYSGNSSNVINQSRSDGFSSKIFWDVN</sequence>
<dbReference type="InterPro" id="IPR041662">
    <property type="entry name" value="SusD-like_2"/>
</dbReference>
<dbReference type="Proteomes" id="UP000563906">
    <property type="component" value="Unassembled WGS sequence"/>
</dbReference>
<reference evidence="2 3" key="1">
    <citation type="submission" date="2020-07" db="EMBL/GenBank/DDBJ databases">
        <title>Bacterium isolated from marine sediment.</title>
        <authorList>
            <person name="Shang D."/>
            <person name="Du Z.-J."/>
        </authorList>
    </citation>
    <scope>NUCLEOTIDE SEQUENCE [LARGE SCALE GENOMIC DNA]</scope>
    <source>
        <strain evidence="2 3">S7007</strain>
    </source>
</reference>
<feature type="chain" id="PRO_5032859790" evidence="1">
    <location>
        <begin position="21"/>
        <end position="489"/>
    </location>
</feature>
<feature type="signal peptide" evidence="1">
    <location>
        <begin position="1"/>
        <end position="20"/>
    </location>
</feature>
<dbReference type="EMBL" id="JACGLS010000006">
    <property type="protein sequence ID" value="MBA6157160.1"/>
    <property type="molecule type" value="Genomic_DNA"/>
</dbReference>
<dbReference type="SUPFAM" id="SSF48452">
    <property type="entry name" value="TPR-like"/>
    <property type="match status" value="1"/>
</dbReference>